<dbReference type="RefSeq" id="WP_078684511.1">
    <property type="nucleotide sequence ID" value="NZ_FUYA01000003.1"/>
</dbReference>
<evidence type="ECO:0000313" key="16">
    <source>
        <dbReference type="EMBL" id="SKA69753.1"/>
    </source>
</evidence>
<comment type="subcellular location">
    <subcellularLocation>
        <location evidence="2">Cell membrane</location>
        <topology evidence="2">Multi-pass membrane protein</topology>
    </subcellularLocation>
</comment>
<dbReference type="Gene3D" id="1.10.287.130">
    <property type="match status" value="1"/>
</dbReference>
<dbReference type="SMART" id="SM00388">
    <property type="entry name" value="HisKA"/>
    <property type="match status" value="1"/>
</dbReference>
<dbReference type="InterPro" id="IPR036097">
    <property type="entry name" value="HisK_dim/P_sf"/>
</dbReference>
<evidence type="ECO:0000256" key="1">
    <source>
        <dbReference type="ARBA" id="ARBA00000085"/>
    </source>
</evidence>
<dbReference type="Pfam" id="PF02518">
    <property type="entry name" value="HATPase_c"/>
    <property type="match status" value="1"/>
</dbReference>
<reference evidence="16 17" key="1">
    <citation type="submission" date="2017-02" db="EMBL/GenBank/DDBJ databases">
        <authorList>
            <person name="Peterson S.W."/>
        </authorList>
    </citation>
    <scope>NUCLEOTIDE SEQUENCE [LARGE SCALE GENOMIC DNA]</scope>
    <source>
        <strain evidence="16 17">DSM 18034</strain>
    </source>
</reference>
<evidence type="ECO:0000256" key="8">
    <source>
        <dbReference type="ARBA" id="ARBA00022741"/>
    </source>
</evidence>
<dbReference type="InterPro" id="IPR033479">
    <property type="entry name" value="dCache_1"/>
</dbReference>
<comment type="catalytic activity">
    <reaction evidence="1">
        <text>ATP + protein L-histidine = ADP + protein N-phospho-L-histidine.</text>
        <dbReference type="EC" id="2.7.13.3"/>
    </reaction>
</comment>
<dbReference type="AlphaFoldDB" id="A0A1T4VXN9"/>
<dbReference type="InterPro" id="IPR004358">
    <property type="entry name" value="Sig_transdc_His_kin-like_C"/>
</dbReference>
<dbReference type="GO" id="GO:0005524">
    <property type="term" value="F:ATP binding"/>
    <property type="evidence" value="ECO:0007669"/>
    <property type="project" value="UniProtKB-KW"/>
</dbReference>
<dbReference type="Pfam" id="PF02743">
    <property type="entry name" value="dCache_1"/>
    <property type="match status" value="1"/>
</dbReference>
<dbReference type="OrthoDB" id="9777714at2"/>
<dbReference type="EMBL" id="FUYA01000003">
    <property type="protein sequence ID" value="SKA69753.1"/>
    <property type="molecule type" value="Genomic_DNA"/>
</dbReference>
<dbReference type="Proteomes" id="UP000189733">
    <property type="component" value="Unassembled WGS sequence"/>
</dbReference>
<evidence type="ECO:0000256" key="12">
    <source>
        <dbReference type="ARBA" id="ARBA00023012"/>
    </source>
</evidence>
<keyword evidence="5" id="KW-0597">Phosphoprotein</keyword>
<dbReference type="InterPro" id="IPR036890">
    <property type="entry name" value="HATPase_C_sf"/>
</dbReference>
<name>A0A1T4VXN9_9BACT</name>
<dbReference type="Pfam" id="PF00512">
    <property type="entry name" value="HisKA"/>
    <property type="match status" value="1"/>
</dbReference>
<evidence type="ECO:0000256" key="7">
    <source>
        <dbReference type="ARBA" id="ARBA00022692"/>
    </source>
</evidence>
<dbReference type="InterPro" id="IPR003661">
    <property type="entry name" value="HisK_dim/P_dom"/>
</dbReference>
<evidence type="ECO:0000256" key="4">
    <source>
        <dbReference type="ARBA" id="ARBA00022475"/>
    </source>
</evidence>
<evidence type="ECO:0000256" key="9">
    <source>
        <dbReference type="ARBA" id="ARBA00022777"/>
    </source>
</evidence>
<dbReference type="SUPFAM" id="SSF47384">
    <property type="entry name" value="Homodimeric domain of signal transducing histidine kinase"/>
    <property type="match status" value="1"/>
</dbReference>
<keyword evidence="8" id="KW-0547">Nucleotide-binding</keyword>
<evidence type="ECO:0000256" key="11">
    <source>
        <dbReference type="ARBA" id="ARBA00022989"/>
    </source>
</evidence>
<sequence>MARLFRIARPRFWSKEDSQSDSIMNYRRLWALVVTVMLLVSIVPLCVMSFADFSLSREKAEADNTFRVSRLVSNSKHTIANFIEERRAALEFVVSHLSRERLSDQAELGRVLLNLKRSFGGVYDIGFVDSSGMQLAYSGPLNLTGRDYSSQDWFREVLTRGVYISPVFRGFRDVPHMVIAIKHDDADGDYYILRATLDTARFNDLLLSLNIWKGGDIFIMDRQGILQTPTRRSGRVLQKAPYPVPAYSDSTKLIDIVDSVGHPMTMGYAYIKGTPYILTLVTSKKDVMNTWWEARLEILGFSILSIWAIVFVVLGVSSTLVSRVYDADQRRMVAMHNAEHSNKMASIGRLAAGVAHEVNNPLAVINEKAGLMKDLLSFGKSVEDQKEKFLKLTDSILASVQRCGTITHRLLGFARHIDVRLEELDIEPVVREVLSFLEKEAEYRGLEVSVDSDPDVPPVNSDRGQLQQVFLNIVNNAFAAVDDGGRIKIGIRNLDAKHVIVDITDNGCGITEEHLKHIFEPFFSTKGEKGTGLGLSITYGLVQKLGAEMTVDSTVGVGTTFHIVFPVKS</sequence>
<keyword evidence="9 16" id="KW-0418">Kinase</keyword>
<dbReference type="InterPro" id="IPR005467">
    <property type="entry name" value="His_kinase_dom"/>
</dbReference>
<keyword evidence="17" id="KW-1185">Reference proteome</keyword>
<keyword evidence="10" id="KW-0067">ATP-binding</keyword>
<dbReference type="CDD" id="cd00082">
    <property type="entry name" value="HisKA"/>
    <property type="match status" value="1"/>
</dbReference>
<evidence type="ECO:0000256" key="13">
    <source>
        <dbReference type="ARBA" id="ARBA00023136"/>
    </source>
</evidence>
<keyword evidence="13 14" id="KW-0472">Membrane</keyword>
<dbReference type="STRING" id="1121442.SAMN02745702_01214"/>
<dbReference type="PROSITE" id="PS50109">
    <property type="entry name" value="HIS_KIN"/>
    <property type="match status" value="1"/>
</dbReference>
<dbReference type="GO" id="GO:0005886">
    <property type="term" value="C:plasma membrane"/>
    <property type="evidence" value="ECO:0007669"/>
    <property type="project" value="UniProtKB-SubCell"/>
</dbReference>
<dbReference type="CDD" id="cd12914">
    <property type="entry name" value="PDC1_DGC_like"/>
    <property type="match status" value="1"/>
</dbReference>
<accession>A0A1T4VXN9</accession>
<evidence type="ECO:0000259" key="15">
    <source>
        <dbReference type="PROSITE" id="PS50109"/>
    </source>
</evidence>
<keyword evidence="6" id="KW-0808">Transferase</keyword>
<dbReference type="PRINTS" id="PR00344">
    <property type="entry name" value="BCTRLSENSOR"/>
</dbReference>
<evidence type="ECO:0000256" key="3">
    <source>
        <dbReference type="ARBA" id="ARBA00012438"/>
    </source>
</evidence>
<protein>
    <recommendedName>
        <fullName evidence="3">histidine kinase</fullName>
        <ecNumber evidence="3">2.7.13.3</ecNumber>
    </recommendedName>
</protein>
<feature type="transmembrane region" description="Helical" evidence="14">
    <location>
        <begin position="29"/>
        <end position="51"/>
    </location>
</feature>
<feature type="domain" description="Histidine kinase" evidence="15">
    <location>
        <begin position="353"/>
        <end position="569"/>
    </location>
</feature>
<dbReference type="EC" id="2.7.13.3" evidence="3"/>
<evidence type="ECO:0000313" key="17">
    <source>
        <dbReference type="Proteomes" id="UP000189733"/>
    </source>
</evidence>
<dbReference type="SUPFAM" id="SSF55874">
    <property type="entry name" value="ATPase domain of HSP90 chaperone/DNA topoisomerase II/histidine kinase"/>
    <property type="match status" value="1"/>
</dbReference>
<organism evidence="16 17">
    <name type="scientific">Desulfobaculum bizertense DSM 18034</name>
    <dbReference type="NCBI Taxonomy" id="1121442"/>
    <lineage>
        <taxon>Bacteria</taxon>
        <taxon>Pseudomonadati</taxon>
        <taxon>Thermodesulfobacteriota</taxon>
        <taxon>Desulfovibrionia</taxon>
        <taxon>Desulfovibrionales</taxon>
        <taxon>Desulfovibrionaceae</taxon>
        <taxon>Desulfobaculum</taxon>
    </lineage>
</organism>
<keyword evidence="4" id="KW-1003">Cell membrane</keyword>
<dbReference type="CDD" id="cd18774">
    <property type="entry name" value="PDC2_HK_sensor"/>
    <property type="match status" value="1"/>
</dbReference>
<dbReference type="PANTHER" id="PTHR43065:SF46">
    <property type="entry name" value="C4-DICARBOXYLATE TRANSPORT SENSOR PROTEIN DCTB"/>
    <property type="match status" value="1"/>
</dbReference>
<proteinExistence type="predicted"/>
<evidence type="ECO:0000256" key="14">
    <source>
        <dbReference type="SAM" id="Phobius"/>
    </source>
</evidence>
<dbReference type="SMART" id="SM00387">
    <property type="entry name" value="HATPase_c"/>
    <property type="match status" value="1"/>
</dbReference>
<dbReference type="Gene3D" id="3.30.450.20">
    <property type="entry name" value="PAS domain"/>
    <property type="match status" value="1"/>
</dbReference>
<dbReference type="PANTHER" id="PTHR43065">
    <property type="entry name" value="SENSOR HISTIDINE KINASE"/>
    <property type="match status" value="1"/>
</dbReference>
<evidence type="ECO:0000256" key="2">
    <source>
        <dbReference type="ARBA" id="ARBA00004651"/>
    </source>
</evidence>
<keyword evidence="7 14" id="KW-0812">Transmembrane</keyword>
<dbReference type="GO" id="GO:0000155">
    <property type="term" value="F:phosphorelay sensor kinase activity"/>
    <property type="evidence" value="ECO:0007669"/>
    <property type="project" value="InterPro"/>
</dbReference>
<dbReference type="Gene3D" id="3.30.565.10">
    <property type="entry name" value="Histidine kinase-like ATPase, C-terminal domain"/>
    <property type="match status" value="1"/>
</dbReference>
<gene>
    <name evidence="16" type="ORF">SAMN02745702_01214</name>
</gene>
<keyword evidence="11 14" id="KW-1133">Transmembrane helix</keyword>
<keyword evidence="12" id="KW-0902">Two-component regulatory system</keyword>
<dbReference type="InterPro" id="IPR003594">
    <property type="entry name" value="HATPase_dom"/>
</dbReference>
<evidence type="ECO:0000256" key="6">
    <source>
        <dbReference type="ARBA" id="ARBA00022679"/>
    </source>
</evidence>
<feature type="transmembrane region" description="Helical" evidence="14">
    <location>
        <begin position="298"/>
        <end position="321"/>
    </location>
</feature>
<evidence type="ECO:0000256" key="5">
    <source>
        <dbReference type="ARBA" id="ARBA00022553"/>
    </source>
</evidence>
<evidence type="ECO:0000256" key="10">
    <source>
        <dbReference type="ARBA" id="ARBA00022840"/>
    </source>
</evidence>